<dbReference type="InterPro" id="IPR004155">
    <property type="entry name" value="PBS_lyase_HEAT"/>
</dbReference>
<accession>A0A0F0GP30</accession>
<dbReference type="OrthoDB" id="3371565at2"/>
<gene>
    <name evidence="1" type="ORF">UK23_29820</name>
</gene>
<dbReference type="PANTHER" id="PTHR12697">
    <property type="entry name" value="PBS LYASE HEAT-LIKE PROTEIN"/>
    <property type="match status" value="1"/>
</dbReference>
<dbReference type="InterPro" id="IPR011989">
    <property type="entry name" value="ARM-like"/>
</dbReference>
<evidence type="ECO:0000313" key="2">
    <source>
        <dbReference type="Proteomes" id="UP000033393"/>
    </source>
</evidence>
<dbReference type="AlphaFoldDB" id="A0A0F0GP30"/>
<dbReference type="Gene3D" id="1.10.3210.10">
    <property type="entry name" value="Hypothetical protein af1432"/>
    <property type="match status" value="1"/>
</dbReference>
<dbReference type="Gene3D" id="1.25.10.10">
    <property type="entry name" value="Leucine-rich Repeat Variant"/>
    <property type="match status" value="3"/>
</dbReference>
<reference evidence="1 2" key="1">
    <citation type="submission" date="2015-02" db="EMBL/GenBank/DDBJ databases">
        <authorList>
            <person name="Ju K.-S."/>
            <person name="Doroghazi J.R."/>
            <person name="Metcalf W."/>
        </authorList>
    </citation>
    <scope>NUCLEOTIDE SEQUENCE [LARGE SCALE GENOMIC DNA]</scope>
    <source>
        <strain evidence="1 2">NRRL B-16140</strain>
    </source>
</reference>
<dbReference type="PATRIC" id="fig|68170.10.peg.7805"/>
<dbReference type="SUPFAM" id="SSF109604">
    <property type="entry name" value="HD-domain/PDEase-like"/>
    <property type="match status" value="1"/>
</dbReference>
<sequence>MGIAKARRIARRAHRGQLTADGELFLDHLERLVRTVEEQGGDAVAQQAAWLHAVPGTGVDLTRQDLPWRVLRAVEEFRAAARTPRQSPPQSSWQPSVQLPEGTLPELLAAHREQPAYETRAAITSLLGLPISPDDPAVTELAEQWWQPGDEGRTGRFDRERLLRAVTDGSQTTAATAIAVLPGEGDDREVEALLTVLRRPGGEWCWVRQRARVRLHEIDEEAASREWPIDPQDVWWLNTRAWVLEHAAHLVPQLIDALPRPEWTEAAAFALGVLRASEAVRPLCESTRSSDDPRSQVEALAKIGSAEANPALVALLGHHRADVREAALRALDRIGGAEVVDAAVMACDDLSPAVRDRAARVLTRRGDARAVIQLIRLCDTRFAAAAADALARIGDARAVPTLWHLFLHHDDKAVRYAAGRGLARIEGEQQACTWEPRILPAHVWLLGHKPDWDHSCLEYGRRHSDALVRARTAEAYGRLGDPANAEHVRALLDDPDRRVRATAKTALARLEN</sequence>
<dbReference type="RefSeq" id="WP_045315007.1">
    <property type="nucleotide sequence ID" value="NZ_JYJG01000251.1"/>
</dbReference>
<name>A0A0F0GP30_LENAE</name>
<dbReference type="SUPFAM" id="SSF48371">
    <property type="entry name" value="ARM repeat"/>
    <property type="match status" value="1"/>
</dbReference>
<evidence type="ECO:0000313" key="1">
    <source>
        <dbReference type="EMBL" id="KJK44341.1"/>
    </source>
</evidence>
<comment type="caution">
    <text evidence="1">The sequence shown here is derived from an EMBL/GenBank/DDBJ whole genome shotgun (WGS) entry which is preliminary data.</text>
</comment>
<dbReference type="Proteomes" id="UP000033393">
    <property type="component" value="Unassembled WGS sequence"/>
</dbReference>
<dbReference type="EMBL" id="JYJG01000251">
    <property type="protein sequence ID" value="KJK44341.1"/>
    <property type="molecule type" value="Genomic_DNA"/>
</dbReference>
<protein>
    <recommendedName>
        <fullName evidence="3">PBS lyase</fullName>
    </recommendedName>
</protein>
<organism evidence="1 2">
    <name type="scientific">Lentzea aerocolonigenes</name>
    <name type="common">Lechevalieria aerocolonigenes</name>
    <name type="synonym">Saccharothrix aerocolonigenes</name>
    <dbReference type="NCBI Taxonomy" id="68170"/>
    <lineage>
        <taxon>Bacteria</taxon>
        <taxon>Bacillati</taxon>
        <taxon>Actinomycetota</taxon>
        <taxon>Actinomycetes</taxon>
        <taxon>Pseudonocardiales</taxon>
        <taxon>Pseudonocardiaceae</taxon>
        <taxon>Lentzea</taxon>
    </lineage>
</organism>
<evidence type="ECO:0008006" key="3">
    <source>
        <dbReference type="Google" id="ProtNLM"/>
    </source>
</evidence>
<proteinExistence type="predicted"/>
<dbReference type="GO" id="GO:0016491">
    <property type="term" value="F:oxidoreductase activity"/>
    <property type="evidence" value="ECO:0007669"/>
    <property type="project" value="TreeGrafter"/>
</dbReference>
<dbReference type="PANTHER" id="PTHR12697:SF5">
    <property type="entry name" value="DEOXYHYPUSINE HYDROXYLASE"/>
    <property type="match status" value="1"/>
</dbReference>
<dbReference type="Pfam" id="PF13646">
    <property type="entry name" value="HEAT_2"/>
    <property type="match status" value="1"/>
</dbReference>
<dbReference type="InterPro" id="IPR016024">
    <property type="entry name" value="ARM-type_fold"/>
</dbReference>
<dbReference type="SMART" id="SM00567">
    <property type="entry name" value="EZ_HEAT"/>
    <property type="match status" value="4"/>
</dbReference>
<keyword evidence="2" id="KW-1185">Reference proteome</keyword>